<dbReference type="InterPro" id="IPR007300">
    <property type="entry name" value="CidB/LrgB"/>
</dbReference>
<dbReference type="GO" id="GO:0016020">
    <property type="term" value="C:membrane"/>
    <property type="evidence" value="ECO:0007669"/>
    <property type="project" value="UniProtKB-SubCell"/>
</dbReference>
<reference evidence="6 7" key="1">
    <citation type="submission" date="2020-08" db="EMBL/GenBank/DDBJ databases">
        <title>Genomic Encyclopedia of Type Strains, Phase IV (KMG-IV): sequencing the most valuable type-strain genomes for metagenomic binning, comparative biology and taxonomic classification.</title>
        <authorList>
            <person name="Goeker M."/>
        </authorList>
    </citation>
    <scope>NUCLEOTIDE SEQUENCE [LARGE SCALE GENOMIC DNA]</scope>
    <source>
        <strain evidence="6 7">DSM 22368</strain>
    </source>
</reference>
<accession>A0A7X0JSG0</accession>
<dbReference type="EMBL" id="JACHHT010000001">
    <property type="protein sequence ID" value="MBB6520476.1"/>
    <property type="molecule type" value="Genomic_DNA"/>
</dbReference>
<protein>
    <submittedName>
        <fullName evidence="6">Putative murein hydrolase (TIGR00659 family)</fullName>
    </submittedName>
</protein>
<dbReference type="FunCoup" id="A0A7X0JSG0">
    <property type="interactions" value="36"/>
</dbReference>
<gene>
    <name evidence="6" type="ORF">HNR48_000754</name>
</gene>
<feature type="transmembrane region" description="Helical" evidence="5">
    <location>
        <begin position="45"/>
        <end position="64"/>
    </location>
</feature>
<evidence type="ECO:0000256" key="3">
    <source>
        <dbReference type="ARBA" id="ARBA00022989"/>
    </source>
</evidence>
<dbReference type="PANTHER" id="PTHR30249">
    <property type="entry name" value="PUTATIVE SEROTONIN TRANSPORTER"/>
    <property type="match status" value="1"/>
</dbReference>
<feature type="transmembrane region" description="Helical" evidence="5">
    <location>
        <begin position="76"/>
        <end position="94"/>
    </location>
</feature>
<dbReference type="Proteomes" id="UP000528457">
    <property type="component" value="Unassembled WGS sequence"/>
</dbReference>
<feature type="transmembrane region" description="Helical" evidence="5">
    <location>
        <begin position="106"/>
        <end position="128"/>
    </location>
</feature>
<dbReference type="RefSeq" id="WP_166851147.1">
    <property type="nucleotide sequence ID" value="NZ_JAAONY010000001.1"/>
</dbReference>
<dbReference type="GO" id="GO:0016787">
    <property type="term" value="F:hydrolase activity"/>
    <property type="evidence" value="ECO:0007669"/>
    <property type="project" value="UniProtKB-KW"/>
</dbReference>
<sequence>MIEQLKNSLTQLTSSEHLNQLSAIILTLAAYQFGQFCYQRSNRLMLFHPVVIAGCMIAAVLFYFDISYSQYRDGSQLFYFLLGPATVALAVPLYQEFRHIRQLAGPILITVMLGATIAAGSAVLLGGLMGAEGEVLRSIASKSVTTPIALGISDKIHGISTLTTGVVVATGILGALMAPLAFRLCSLTDPRLQGIVLGLNAHGIGTAVAFEKNASCGAFSSLAMGLTGAFTALTLPYAIHFFGI</sequence>
<evidence type="ECO:0000256" key="5">
    <source>
        <dbReference type="SAM" id="Phobius"/>
    </source>
</evidence>
<feature type="transmembrane region" description="Helical" evidence="5">
    <location>
        <begin position="159"/>
        <end position="182"/>
    </location>
</feature>
<name>A0A7X0JSG0_9GAMM</name>
<evidence type="ECO:0000256" key="4">
    <source>
        <dbReference type="ARBA" id="ARBA00023136"/>
    </source>
</evidence>
<proteinExistence type="predicted"/>
<dbReference type="AlphaFoldDB" id="A0A7X0JSG0"/>
<keyword evidence="4 5" id="KW-0472">Membrane</keyword>
<dbReference type="Pfam" id="PF04172">
    <property type="entry name" value="LrgB"/>
    <property type="match status" value="1"/>
</dbReference>
<keyword evidence="3 5" id="KW-1133">Transmembrane helix</keyword>
<feature type="transmembrane region" description="Helical" evidence="5">
    <location>
        <begin position="222"/>
        <end position="242"/>
    </location>
</feature>
<dbReference type="PANTHER" id="PTHR30249:SF0">
    <property type="entry name" value="PLASTIDAL GLYCOLATE_GLYCERATE TRANSLOCATOR 1, CHLOROPLASTIC"/>
    <property type="match status" value="1"/>
</dbReference>
<evidence type="ECO:0000256" key="2">
    <source>
        <dbReference type="ARBA" id="ARBA00022692"/>
    </source>
</evidence>
<evidence type="ECO:0000256" key="1">
    <source>
        <dbReference type="ARBA" id="ARBA00004141"/>
    </source>
</evidence>
<evidence type="ECO:0000313" key="6">
    <source>
        <dbReference type="EMBL" id="MBB6520476.1"/>
    </source>
</evidence>
<comment type="caution">
    <text evidence="6">The sequence shown here is derived from an EMBL/GenBank/DDBJ whole genome shotgun (WGS) entry which is preliminary data.</text>
</comment>
<organism evidence="6 7">
    <name type="scientific">Pseudoteredinibacter isoporae</name>
    <dbReference type="NCBI Taxonomy" id="570281"/>
    <lineage>
        <taxon>Bacteria</taxon>
        <taxon>Pseudomonadati</taxon>
        <taxon>Pseudomonadota</taxon>
        <taxon>Gammaproteobacteria</taxon>
        <taxon>Cellvibrionales</taxon>
        <taxon>Cellvibrionaceae</taxon>
        <taxon>Pseudoteredinibacter</taxon>
    </lineage>
</organism>
<keyword evidence="2 5" id="KW-0812">Transmembrane</keyword>
<dbReference type="InParanoid" id="A0A7X0JSG0"/>
<keyword evidence="6" id="KW-0378">Hydrolase</keyword>
<keyword evidence="7" id="KW-1185">Reference proteome</keyword>
<evidence type="ECO:0000313" key="7">
    <source>
        <dbReference type="Proteomes" id="UP000528457"/>
    </source>
</evidence>
<comment type="subcellular location">
    <subcellularLocation>
        <location evidence="1">Membrane</location>
        <topology evidence="1">Multi-pass membrane protein</topology>
    </subcellularLocation>
</comment>